<evidence type="ECO:0000313" key="2">
    <source>
        <dbReference type="EMBL" id="NOD32635.1"/>
    </source>
</evidence>
<evidence type="ECO:0000313" key="3">
    <source>
        <dbReference type="Proteomes" id="UP000599383"/>
    </source>
</evidence>
<comment type="caution">
    <text evidence="2">The sequence shown here is derived from an EMBL/GenBank/DDBJ whole genome shotgun (WGS) entry which is preliminary data.</text>
</comment>
<feature type="domain" description="N-acetyltransferase" evidence="1">
    <location>
        <begin position="64"/>
        <end position="210"/>
    </location>
</feature>
<proteinExistence type="predicted"/>
<dbReference type="Gene3D" id="3.40.630.30">
    <property type="match status" value="1"/>
</dbReference>
<dbReference type="SUPFAM" id="SSF55729">
    <property type="entry name" value="Acyl-CoA N-acyltransferases (Nat)"/>
    <property type="match status" value="1"/>
</dbReference>
<dbReference type="PROSITE" id="PS51186">
    <property type="entry name" value="GNAT"/>
    <property type="match status" value="1"/>
</dbReference>
<gene>
    <name evidence="2" type="ORF">GS617_20390</name>
</gene>
<organism evidence="2 3">
    <name type="scientific">Ruegeria atlantica</name>
    <dbReference type="NCBI Taxonomy" id="81569"/>
    <lineage>
        <taxon>Bacteria</taxon>
        <taxon>Pseudomonadati</taxon>
        <taxon>Pseudomonadota</taxon>
        <taxon>Alphaproteobacteria</taxon>
        <taxon>Rhodobacterales</taxon>
        <taxon>Roseobacteraceae</taxon>
        <taxon>Ruegeria</taxon>
    </lineage>
</organism>
<dbReference type="InterPro" id="IPR000182">
    <property type="entry name" value="GNAT_dom"/>
</dbReference>
<sequence length="210" mass="24264">MNLAKKGKLQLIRGAARRGPVVLVRQLWLALMDSFVRKRHLVFRLGATSCAAQSQAGQDAQQVREIRSREDLTSDELASLTDPEAAHDWGMLEWLDAGWQLWVLTEEGRIQAVAWVRDAAHSRDFFVPLTDTEELFWHVYVLPEYRGRNLQGRLWDTIVANKISAGIDGFYTNCRDYNLPSRLNILKTGFSPVGHCNEYRLTHHRTWRQY</sequence>
<dbReference type="Proteomes" id="UP000599383">
    <property type="component" value="Unassembled WGS sequence"/>
</dbReference>
<keyword evidence="3" id="KW-1185">Reference proteome</keyword>
<protein>
    <recommendedName>
        <fullName evidence="1">N-acetyltransferase domain-containing protein</fullName>
    </recommendedName>
</protein>
<dbReference type="InterPro" id="IPR016181">
    <property type="entry name" value="Acyl_CoA_acyltransferase"/>
</dbReference>
<accession>A0ABX1WH54</accession>
<reference evidence="2 3" key="1">
    <citation type="submission" date="2019-12" db="EMBL/GenBank/DDBJ databases">
        <title>Ruegeria JWLKs population differentiation of coral mucus and skeleton niches.</title>
        <authorList>
            <person name="Luo D."/>
        </authorList>
    </citation>
    <scope>NUCLEOTIDE SEQUENCE [LARGE SCALE GENOMIC DNA]</scope>
    <source>
        <strain evidence="2 3">HKCCD6238</strain>
    </source>
</reference>
<dbReference type="RefSeq" id="WP_171364619.1">
    <property type="nucleotide sequence ID" value="NZ_WVQY01000012.1"/>
</dbReference>
<dbReference type="EMBL" id="WVQY01000012">
    <property type="protein sequence ID" value="NOD32635.1"/>
    <property type="molecule type" value="Genomic_DNA"/>
</dbReference>
<evidence type="ECO:0000259" key="1">
    <source>
        <dbReference type="PROSITE" id="PS51186"/>
    </source>
</evidence>
<name>A0ABX1WH54_9RHOB</name>